<organism evidence="3 4">
    <name type="scientific">Sphingobacterium bambusae</name>
    <dbReference type="NCBI Taxonomy" id="662858"/>
    <lineage>
        <taxon>Bacteria</taxon>
        <taxon>Pseudomonadati</taxon>
        <taxon>Bacteroidota</taxon>
        <taxon>Sphingobacteriia</taxon>
        <taxon>Sphingobacteriales</taxon>
        <taxon>Sphingobacteriaceae</taxon>
        <taxon>Sphingobacterium</taxon>
    </lineage>
</organism>
<feature type="transmembrane region" description="Helical" evidence="2">
    <location>
        <begin position="13"/>
        <end position="32"/>
    </location>
</feature>
<dbReference type="EMBL" id="JBHUPB010000007">
    <property type="protein sequence ID" value="MFD2967771.1"/>
    <property type="molecule type" value="Genomic_DNA"/>
</dbReference>
<proteinExistence type="predicted"/>
<comment type="caution">
    <text evidence="3">The sequence shown here is derived from an EMBL/GenBank/DDBJ whole genome shotgun (WGS) entry which is preliminary data.</text>
</comment>
<protein>
    <recommendedName>
        <fullName evidence="5">VCBS repeat-containing protein</fullName>
    </recommendedName>
</protein>
<dbReference type="RefSeq" id="WP_320183047.1">
    <property type="nucleotide sequence ID" value="NZ_CP138332.1"/>
</dbReference>
<dbReference type="Proteomes" id="UP001597525">
    <property type="component" value="Unassembled WGS sequence"/>
</dbReference>
<evidence type="ECO:0000256" key="1">
    <source>
        <dbReference type="SAM" id="MobiDB-lite"/>
    </source>
</evidence>
<accession>A0ABW6BHS7</accession>
<sequence>MKKETTNNSGSKLLIYAILAIALLGLAAYGFFEFRKQHAVSTALTVKPDSTKHDDKNPQNTSENDSLPKEDSLIVPKKLPIAYDGDNEPWRAYRIIGSSKDLAALSLTFGRKVWVDDSQSDEAFKAVLMVGTGDQKKQSLKKLQADLLIEDYRFEKYRSNFSLAPFATLSSGVKKILVDDNYSDGNTYSLTQNEARAKSAVAFGDFDEDGMEDIAVIVDNNEKQISRLLILCMNKITQQPYIAFAENYADKMRIRSFKKDAKIYMNSREFVPAPRAGIVLTAEDIVLAIVYDVQAQKFKTYFQE</sequence>
<gene>
    <name evidence="3" type="ORF">ACFS7Y_10250</name>
</gene>
<evidence type="ECO:0008006" key="5">
    <source>
        <dbReference type="Google" id="ProtNLM"/>
    </source>
</evidence>
<evidence type="ECO:0000313" key="4">
    <source>
        <dbReference type="Proteomes" id="UP001597525"/>
    </source>
</evidence>
<keyword evidence="2" id="KW-0472">Membrane</keyword>
<reference evidence="4" key="1">
    <citation type="journal article" date="2019" name="Int. J. Syst. Evol. Microbiol.">
        <title>The Global Catalogue of Microorganisms (GCM) 10K type strain sequencing project: providing services to taxonomists for standard genome sequencing and annotation.</title>
        <authorList>
            <consortium name="The Broad Institute Genomics Platform"/>
            <consortium name="The Broad Institute Genome Sequencing Center for Infectious Disease"/>
            <person name="Wu L."/>
            <person name="Ma J."/>
        </authorList>
    </citation>
    <scope>NUCLEOTIDE SEQUENCE [LARGE SCALE GENOMIC DNA]</scope>
    <source>
        <strain evidence="4">KCTC 22814</strain>
    </source>
</reference>
<keyword evidence="2" id="KW-1133">Transmembrane helix</keyword>
<keyword evidence="2" id="KW-0812">Transmembrane</keyword>
<keyword evidence="4" id="KW-1185">Reference proteome</keyword>
<evidence type="ECO:0000256" key="2">
    <source>
        <dbReference type="SAM" id="Phobius"/>
    </source>
</evidence>
<name>A0ABW6BHS7_9SPHI</name>
<evidence type="ECO:0000313" key="3">
    <source>
        <dbReference type="EMBL" id="MFD2967771.1"/>
    </source>
</evidence>
<feature type="region of interest" description="Disordered" evidence="1">
    <location>
        <begin position="48"/>
        <end position="69"/>
    </location>
</feature>